<evidence type="ECO:0000313" key="2">
    <source>
        <dbReference type="Proteomes" id="UP000054279"/>
    </source>
</evidence>
<evidence type="ECO:0000313" key="1">
    <source>
        <dbReference type="EMBL" id="KIJ38574.1"/>
    </source>
</evidence>
<protein>
    <submittedName>
        <fullName evidence="1">Uncharacterized protein</fullName>
    </submittedName>
</protein>
<accession>A0A0C9UUM7</accession>
<dbReference type="EMBL" id="KN837159">
    <property type="protein sequence ID" value="KIJ38574.1"/>
    <property type="molecule type" value="Genomic_DNA"/>
</dbReference>
<dbReference type="AlphaFoldDB" id="A0A0C9UUM7"/>
<gene>
    <name evidence="1" type="ORF">M422DRAFT_781339</name>
</gene>
<proteinExistence type="predicted"/>
<name>A0A0C9UUM7_SPHS4</name>
<feature type="non-terminal residue" evidence="1">
    <location>
        <position position="131"/>
    </location>
</feature>
<reference evidence="1 2" key="1">
    <citation type="submission" date="2014-06" db="EMBL/GenBank/DDBJ databases">
        <title>Evolutionary Origins and Diversification of the Mycorrhizal Mutualists.</title>
        <authorList>
            <consortium name="DOE Joint Genome Institute"/>
            <consortium name="Mycorrhizal Genomics Consortium"/>
            <person name="Kohler A."/>
            <person name="Kuo A."/>
            <person name="Nagy L.G."/>
            <person name="Floudas D."/>
            <person name="Copeland A."/>
            <person name="Barry K.W."/>
            <person name="Cichocki N."/>
            <person name="Veneault-Fourrey C."/>
            <person name="LaButti K."/>
            <person name="Lindquist E.A."/>
            <person name="Lipzen A."/>
            <person name="Lundell T."/>
            <person name="Morin E."/>
            <person name="Murat C."/>
            <person name="Riley R."/>
            <person name="Ohm R."/>
            <person name="Sun H."/>
            <person name="Tunlid A."/>
            <person name="Henrissat B."/>
            <person name="Grigoriev I.V."/>
            <person name="Hibbett D.S."/>
            <person name="Martin F."/>
        </authorList>
    </citation>
    <scope>NUCLEOTIDE SEQUENCE [LARGE SCALE GENOMIC DNA]</scope>
    <source>
        <strain evidence="1 2">SS14</strain>
    </source>
</reference>
<dbReference type="HOGENOM" id="CLU_1932672_0_0_1"/>
<dbReference type="Proteomes" id="UP000054279">
    <property type="component" value="Unassembled WGS sequence"/>
</dbReference>
<organism evidence="1 2">
    <name type="scientific">Sphaerobolus stellatus (strain SS14)</name>
    <dbReference type="NCBI Taxonomy" id="990650"/>
    <lineage>
        <taxon>Eukaryota</taxon>
        <taxon>Fungi</taxon>
        <taxon>Dikarya</taxon>
        <taxon>Basidiomycota</taxon>
        <taxon>Agaricomycotina</taxon>
        <taxon>Agaricomycetes</taxon>
        <taxon>Phallomycetidae</taxon>
        <taxon>Geastrales</taxon>
        <taxon>Sphaerobolaceae</taxon>
        <taxon>Sphaerobolus</taxon>
    </lineage>
</organism>
<sequence length="131" mass="14571">MMGGSLRYNLAYPHIYLRPSNPNRARTLQERFQPYGYIGIDIDFSDNSPHSIHVVCDELVLVGNETYTANGKNLEIRCRHLTFAEGLSSNVEDNRKVTFDLSGVNSQALTAEVQKNAISQDQDSLNAKAPG</sequence>
<keyword evidence="2" id="KW-1185">Reference proteome</keyword>